<evidence type="ECO:0000256" key="1">
    <source>
        <dbReference type="ARBA" id="ARBA00022574"/>
    </source>
</evidence>
<evidence type="ECO:0000313" key="4">
    <source>
        <dbReference type="EMBL" id="WNZ27620.1"/>
    </source>
</evidence>
<dbReference type="SMART" id="SM00320">
    <property type="entry name" value="WD40"/>
    <property type="match status" value="2"/>
</dbReference>
<dbReference type="RefSeq" id="WP_316436012.1">
    <property type="nucleotide sequence ID" value="NZ_CP053587.1"/>
</dbReference>
<dbReference type="PROSITE" id="PS00678">
    <property type="entry name" value="WD_REPEATS_1"/>
    <property type="match status" value="2"/>
</dbReference>
<proteinExistence type="predicted"/>
<evidence type="ECO:0000256" key="2">
    <source>
        <dbReference type="ARBA" id="ARBA00022737"/>
    </source>
</evidence>
<dbReference type="PRINTS" id="PR00320">
    <property type="entry name" value="GPROTEINBRPT"/>
</dbReference>
<gene>
    <name evidence="4" type="ORF">HJG54_32715</name>
</gene>
<reference evidence="4" key="1">
    <citation type="submission" date="2020-05" db="EMBL/GenBank/DDBJ databases">
        <authorList>
            <person name="Zhu T."/>
            <person name="Keshari N."/>
            <person name="Lu X."/>
        </authorList>
    </citation>
    <scope>NUCLEOTIDE SEQUENCE</scope>
    <source>
        <strain evidence="4">NK1-12</strain>
    </source>
</reference>
<keyword evidence="1 3" id="KW-0853">WD repeat</keyword>
<dbReference type="InterPro" id="IPR015943">
    <property type="entry name" value="WD40/YVTN_repeat-like_dom_sf"/>
</dbReference>
<evidence type="ECO:0000256" key="3">
    <source>
        <dbReference type="PROSITE-ProRule" id="PRU00221"/>
    </source>
</evidence>
<keyword evidence="2" id="KW-0677">Repeat</keyword>
<dbReference type="PROSITE" id="PS50082">
    <property type="entry name" value="WD_REPEATS_2"/>
    <property type="match status" value="2"/>
</dbReference>
<dbReference type="InterPro" id="IPR020472">
    <property type="entry name" value="WD40_PAC1"/>
</dbReference>
<sequence>MGCATGKCFRQWQAHNSQIWSIAFSTDGRWLVSGGDDRIVRLWDVNTGKPVSVFEGHQNVIHTVVFNADNTLIASSSADETIKIWDVQTGECLKTLRADRPYEGMDITGVTGLTDAQKSALKALGAIEFN</sequence>
<dbReference type="InterPro" id="IPR001680">
    <property type="entry name" value="WD40_rpt"/>
</dbReference>
<accession>A0AA96WMR3</accession>
<name>A0AA96WMR3_9CYAN</name>
<dbReference type="EMBL" id="CP053587">
    <property type="protein sequence ID" value="WNZ27620.1"/>
    <property type="molecule type" value="Genomic_DNA"/>
</dbReference>
<dbReference type="Pfam" id="PF00400">
    <property type="entry name" value="WD40"/>
    <property type="match status" value="2"/>
</dbReference>
<feature type="repeat" description="WD" evidence="3">
    <location>
        <begin position="54"/>
        <end position="95"/>
    </location>
</feature>
<dbReference type="Gene3D" id="2.130.10.10">
    <property type="entry name" value="YVTN repeat-like/Quinoprotein amine dehydrogenase"/>
    <property type="match status" value="1"/>
</dbReference>
<dbReference type="PANTHER" id="PTHR19848:SF8">
    <property type="entry name" value="F-BOX AND WD REPEAT DOMAIN CONTAINING 7"/>
    <property type="match status" value="1"/>
</dbReference>
<dbReference type="PANTHER" id="PTHR19848">
    <property type="entry name" value="WD40 REPEAT PROTEIN"/>
    <property type="match status" value="1"/>
</dbReference>
<evidence type="ECO:0008006" key="5">
    <source>
        <dbReference type="Google" id="ProtNLM"/>
    </source>
</evidence>
<organism evidence="4">
    <name type="scientific">Leptolyngbya sp. NK1-12</name>
    <dbReference type="NCBI Taxonomy" id="2547451"/>
    <lineage>
        <taxon>Bacteria</taxon>
        <taxon>Bacillati</taxon>
        <taxon>Cyanobacteriota</taxon>
        <taxon>Cyanophyceae</taxon>
        <taxon>Leptolyngbyales</taxon>
        <taxon>Leptolyngbyaceae</taxon>
        <taxon>Leptolyngbya group</taxon>
        <taxon>Leptolyngbya</taxon>
    </lineage>
</organism>
<feature type="repeat" description="WD" evidence="3">
    <location>
        <begin position="12"/>
        <end position="53"/>
    </location>
</feature>
<dbReference type="InterPro" id="IPR019775">
    <property type="entry name" value="WD40_repeat_CS"/>
</dbReference>
<dbReference type="PROSITE" id="PS50294">
    <property type="entry name" value="WD_REPEATS_REGION"/>
    <property type="match status" value="2"/>
</dbReference>
<dbReference type="AlphaFoldDB" id="A0AA96WMR3"/>
<dbReference type="InterPro" id="IPR036322">
    <property type="entry name" value="WD40_repeat_dom_sf"/>
</dbReference>
<dbReference type="SUPFAM" id="SSF50978">
    <property type="entry name" value="WD40 repeat-like"/>
    <property type="match status" value="1"/>
</dbReference>
<protein>
    <recommendedName>
        <fullName evidence="5">WD40 repeat domain-containing protein</fullName>
    </recommendedName>
</protein>